<name>A0AA35NMT9_SACUV</name>
<dbReference type="InterPro" id="IPR000048">
    <property type="entry name" value="IQ_motif_EF-hand-BS"/>
</dbReference>
<dbReference type="GO" id="GO:0005096">
    <property type="term" value="F:GTPase activator activity"/>
    <property type="evidence" value="ECO:0007669"/>
    <property type="project" value="TreeGrafter"/>
</dbReference>
<dbReference type="SMART" id="SM00033">
    <property type="entry name" value="CH"/>
    <property type="match status" value="1"/>
</dbReference>
<dbReference type="SUPFAM" id="SSF47576">
    <property type="entry name" value="Calponin-homology domain, CH-domain"/>
    <property type="match status" value="1"/>
</dbReference>
<dbReference type="Pfam" id="PF03836">
    <property type="entry name" value="RasGAP_C"/>
    <property type="match status" value="1"/>
</dbReference>
<dbReference type="EMBL" id="OX365927">
    <property type="protein sequence ID" value="CAI4052513.1"/>
    <property type="molecule type" value="Genomic_DNA"/>
</dbReference>
<proteinExistence type="predicted"/>
<sequence>MTALSGSPSKSSNNNSFLSRYVENLGSDVVPPLRPLSSSKLNSSSNLTSPIGFKTKASINHSPFLLSKADSTVPKAKPSPPKKLVGKCTVNLSNYSQIELKYYEFLCRVSEVKTWIEAVIEEALPTEIELCVGDALRNGVFLAMLTQRINPDLATSIFPAGTKLQFKHTQNINAFFGLVEHVGVPDSFRFELQDLYNKKNFPQVFETLHILISMINKKWPGKTPPLTNVSGQISFTKEEIATCKRAWPRIRDFKSLGTNSNAVSASPKESNEKRSGLIKDFNEYERPKISTEEILTTPKKNIINVDSPTPSHTSPSPPQAYKTLTMSTLDVTTEKRLFTPIEPSLLGSTPSLEYSPIKNKSLSYYSPTISKYLTYDTEFYTRRSRAREEDLDYYQTFKYSPSHYSPMRRERMTEEQFLEKVVQLQNICRGVNIRFNLYIQKRLLSLFERDIAKFQACLRGYKFRQLSSICLPIRRAKIDVPHVKEIQSRIKGNRIRYKYDSLKFTLSKHSYIVEELQAFCRSKLLKTKVKKELSDIETSHPPLIKLQSCIRAFQVRRKLMVLNSELNGAKKSIMSLLAIIRGGAARNSGNAVLFAIDDKHKEKITSLQSLIRGTRTRSCLTSSIHSLEEENSNIIQLSACLQGKFVRNEINSLFAPVNHLSETVHDLQALVRGILVRYTLDLVDDIVEYNNLEVFQAFSRGALVRQSLNQNSSYYQRNVRSVIMIQSWIRKSLQRSAYLELLDCPNPSLWAVKKFVYLLNGTATIEEVQNDLESCQASLDSENMKKERLLKNIRQQLDMNGVLEKFGLLINRDQELSISDSKIPKSKYSKYEKLFYMLQVDPSYWKLLYSKEPEFVAKNVYMTFGTVNQRMNERERTYFTRFVCEMLQNAINDASNIRNFLDNRSQFWQNIFEDFLRREYPELFCIVVPILDYLTDPAVDFESDPYKIYREIHGFSPPQHTSPVDDTSTKNKFIENLRCLWHAIEMVAEIYTRKVHSIPVEVRYLCTKIFCFAADKNTEEIDSLRAISSILVNVFVSEYLVNREYYGYKDANIQSNRKIDILIKSLNTVFEMKDFGGYLDPLNQYANEIKPHVKDVLYNVLVDPEYEQEGDRLIYLDMVSPSPKLELLTEKVLEISSKFEEYSDEFPETDILHDILRRDLDITSFPKSGRITLELDASAYRFLVSDDKMRKIYDQVKRAFVYMMQIEDVDTNLYDLSISTILPQDEPNFAKLLQQNPKIRTDPMIQKLKPLEYFTLKNVTLKKVHELESTGTFCSSDNKLQNFLNDIANTIKNPDYAIDYVTQEICITKDTLTAISEMNRSLDIELSRLKKHIDHTIRDFQKARDFSPVHKSTFGNLKSAVKKVQGREHSELQGMKFKWNTKQLYERGVLKNIKGEKLAELTVKVFGSSGPKFPDIIFKMSTSDGCRFGIQMIDKRRGPEKRYSEDVDSFSFKDLMKTQVEPKVETWKLFHSNVVVNNSQLLHLVVSFFYKKNSL</sequence>
<evidence type="ECO:0000313" key="3">
    <source>
        <dbReference type="Proteomes" id="UP001162090"/>
    </source>
</evidence>
<evidence type="ECO:0000259" key="1">
    <source>
        <dbReference type="PROSITE" id="PS50021"/>
    </source>
</evidence>
<dbReference type="PANTHER" id="PTHR14149">
    <property type="entry name" value="RAS GTPASE-ACTIVATING PROTEIN WITH IQ MOTIF"/>
    <property type="match status" value="1"/>
</dbReference>
<dbReference type="InterPro" id="IPR001936">
    <property type="entry name" value="RasGAP_dom"/>
</dbReference>
<dbReference type="Proteomes" id="UP001162090">
    <property type="component" value="Chromosome 16"/>
</dbReference>
<reference evidence="2" key="1">
    <citation type="submission" date="2022-10" db="EMBL/GenBank/DDBJ databases">
        <authorList>
            <person name="Byrne P K."/>
        </authorList>
    </citation>
    <scope>NUCLEOTIDE SEQUENCE</scope>
    <source>
        <strain evidence="2">CBS7001</strain>
    </source>
</reference>
<gene>
    <name evidence="2" type="primary">SUVC16G0390</name>
    <name evidence="2" type="ORF">SUVC_16G0390</name>
</gene>
<dbReference type="Gene3D" id="1.10.506.10">
    <property type="entry name" value="GTPase Activation - p120gap, domain 1"/>
    <property type="match status" value="1"/>
</dbReference>
<dbReference type="Pfam" id="PF00616">
    <property type="entry name" value="RasGAP"/>
    <property type="match status" value="1"/>
</dbReference>
<dbReference type="InterPro" id="IPR000593">
    <property type="entry name" value="RasGAP_C"/>
</dbReference>
<organism evidence="2 3">
    <name type="scientific">Saccharomyces uvarum</name>
    <name type="common">Yeast</name>
    <name type="synonym">Saccharomyces bayanus var. uvarum</name>
    <dbReference type="NCBI Taxonomy" id="230603"/>
    <lineage>
        <taxon>Eukaryota</taxon>
        <taxon>Fungi</taxon>
        <taxon>Dikarya</taxon>
        <taxon>Ascomycota</taxon>
        <taxon>Saccharomycotina</taxon>
        <taxon>Saccharomycetes</taxon>
        <taxon>Saccharomycetales</taxon>
        <taxon>Saccharomycetaceae</taxon>
        <taxon>Saccharomyces</taxon>
    </lineage>
</organism>
<feature type="domain" description="Calponin-homology (CH)" evidence="1">
    <location>
        <begin position="106"/>
        <end position="219"/>
    </location>
</feature>
<protein>
    <recommendedName>
        <fullName evidence="1">Calponin-homology (CH) domain-containing protein</fullName>
    </recommendedName>
</protein>
<dbReference type="InterPro" id="IPR008936">
    <property type="entry name" value="Rho_GTPase_activation_prot"/>
</dbReference>
<dbReference type="Pfam" id="PF00307">
    <property type="entry name" value="CH"/>
    <property type="match status" value="1"/>
</dbReference>
<dbReference type="Gene3D" id="1.10.418.10">
    <property type="entry name" value="Calponin-like domain"/>
    <property type="match status" value="1"/>
</dbReference>
<dbReference type="GO" id="GO:0005938">
    <property type="term" value="C:cell cortex"/>
    <property type="evidence" value="ECO:0007669"/>
    <property type="project" value="TreeGrafter"/>
</dbReference>
<dbReference type="PROSITE" id="PS50021">
    <property type="entry name" value="CH"/>
    <property type="match status" value="1"/>
</dbReference>
<dbReference type="GO" id="GO:0007010">
    <property type="term" value="P:cytoskeleton organization"/>
    <property type="evidence" value="ECO:0007669"/>
    <property type="project" value="UniProtKB-ARBA"/>
</dbReference>
<dbReference type="SUPFAM" id="SSF48350">
    <property type="entry name" value="GTPase activation domain, GAP"/>
    <property type="match status" value="1"/>
</dbReference>
<accession>A0AA35NMT9</accession>
<dbReference type="Pfam" id="PF00612">
    <property type="entry name" value="IQ"/>
    <property type="match status" value="1"/>
</dbReference>
<dbReference type="PANTHER" id="PTHR14149:SF14">
    <property type="entry name" value="CALPONIN-HOMOLOGY (CH) DOMAIN-CONTAINING PROTEIN"/>
    <property type="match status" value="1"/>
</dbReference>
<evidence type="ECO:0000313" key="2">
    <source>
        <dbReference type="EMBL" id="CAI4052513.1"/>
    </source>
</evidence>
<dbReference type="InterPro" id="IPR036872">
    <property type="entry name" value="CH_dom_sf"/>
</dbReference>
<dbReference type="InterPro" id="IPR001715">
    <property type="entry name" value="CH_dom"/>
</dbReference>
<dbReference type="CDD" id="cd21206">
    <property type="entry name" value="CH_IQGAP"/>
    <property type="match status" value="1"/>
</dbReference>
<dbReference type="CDD" id="cd12206">
    <property type="entry name" value="RasGAP_IQGAP_related"/>
    <property type="match status" value="1"/>
</dbReference>